<dbReference type="Proteomes" id="UP000313312">
    <property type="component" value="Unassembled WGS sequence"/>
</dbReference>
<dbReference type="GO" id="GO:0015628">
    <property type="term" value="P:protein secretion by the type II secretion system"/>
    <property type="evidence" value="ECO:0007669"/>
    <property type="project" value="TreeGrafter"/>
</dbReference>
<dbReference type="InterPro" id="IPR003583">
    <property type="entry name" value="Hlx-hairpin-Hlx_DNA-bd_motif"/>
</dbReference>
<evidence type="ECO:0000313" key="4">
    <source>
        <dbReference type="EMBL" id="TNK91203.1"/>
    </source>
</evidence>
<protein>
    <submittedName>
        <fullName evidence="4">Competence protein ComEA</fullName>
    </submittedName>
</protein>
<evidence type="ECO:0000259" key="3">
    <source>
        <dbReference type="SMART" id="SM00278"/>
    </source>
</evidence>
<dbReference type="GO" id="GO:0015627">
    <property type="term" value="C:type II protein secretion system complex"/>
    <property type="evidence" value="ECO:0007669"/>
    <property type="project" value="TreeGrafter"/>
</dbReference>
<dbReference type="InterPro" id="IPR051675">
    <property type="entry name" value="Endo/Exo/Phosphatase_dom_1"/>
</dbReference>
<reference evidence="4 5" key="1">
    <citation type="submission" date="2018-05" db="EMBL/GenBank/DDBJ databases">
        <title>Lactobacillus sanfranciscensis Ah4 draft denome sequence.</title>
        <authorList>
            <person name="Zhang G."/>
        </authorList>
    </citation>
    <scope>NUCLEOTIDE SEQUENCE [LARGE SCALE GENOMIC DNA]</scope>
    <source>
        <strain evidence="4 5">Ah4</strain>
    </source>
</reference>
<comment type="caution">
    <text evidence="4">The sequence shown here is derived from an EMBL/GenBank/DDBJ whole genome shotgun (WGS) entry which is preliminary data.</text>
</comment>
<dbReference type="Gene3D" id="1.10.150.310">
    <property type="entry name" value="Tex RuvX-like domain-like"/>
    <property type="match status" value="1"/>
</dbReference>
<dbReference type="NCBIfam" id="TIGR00426">
    <property type="entry name" value="competence protein ComEA helix-hairpin-helix repeat region"/>
    <property type="match status" value="1"/>
</dbReference>
<feature type="region of interest" description="Disordered" evidence="1">
    <location>
        <begin position="168"/>
        <end position="197"/>
    </location>
</feature>
<evidence type="ECO:0000256" key="1">
    <source>
        <dbReference type="SAM" id="MobiDB-lite"/>
    </source>
</evidence>
<sequence>MIYKIDRHKVVYQFFSVYIIRKGRKMDKYIGKVKEAIEEYKFQIIFGLLICIVLTIAYCFINKNTEATATSGQTTQVQSKSNGSKEINQHAVKSNQHEQIFVDVKGAVINPGVYQASTNMRGTDLIKMAGGFNNYADRNHVNLAKKVTDQEILYIPIQGEVIGTPVTNLGSTESSNNDDNAGLDSKSSGDKVNLNEADSTKIQTLNGIGQKKAEKIIDYRKQNGPFKSVDDLKNVPGFGERTVANLKPSVSV</sequence>
<dbReference type="PANTHER" id="PTHR21180:SF32">
    <property type="entry name" value="ENDONUCLEASE_EXONUCLEASE_PHOSPHATASE FAMILY DOMAIN-CONTAINING PROTEIN 1"/>
    <property type="match status" value="1"/>
</dbReference>
<name>A0A5C4TKZ4_FRUSA</name>
<dbReference type="SMART" id="SM00278">
    <property type="entry name" value="HhH1"/>
    <property type="match status" value="2"/>
</dbReference>
<feature type="domain" description="Helix-hairpin-helix DNA-binding motif class 1" evidence="3">
    <location>
        <begin position="200"/>
        <end position="219"/>
    </location>
</feature>
<keyword evidence="2" id="KW-0472">Membrane</keyword>
<dbReference type="AlphaFoldDB" id="A0A5C4TKZ4"/>
<dbReference type="Pfam" id="PF10531">
    <property type="entry name" value="SLBB"/>
    <property type="match status" value="1"/>
</dbReference>
<feature type="domain" description="Helix-hairpin-helix DNA-binding motif class 1" evidence="3">
    <location>
        <begin position="230"/>
        <end position="249"/>
    </location>
</feature>
<accession>A0A5C4TKZ4</accession>
<gene>
    <name evidence="4" type="ORF">DID87_00530</name>
</gene>
<feature type="transmembrane region" description="Helical" evidence="2">
    <location>
        <begin position="42"/>
        <end position="61"/>
    </location>
</feature>
<dbReference type="GO" id="GO:0003677">
    <property type="term" value="F:DNA binding"/>
    <property type="evidence" value="ECO:0007669"/>
    <property type="project" value="InterPro"/>
</dbReference>
<dbReference type="InterPro" id="IPR010994">
    <property type="entry name" value="RuvA_2-like"/>
</dbReference>
<proteinExistence type="predicted"/>
<dbReference type="GO" id="GO:0006281">
    <property type="term" value="P:DNA repair"/>
    <property type="evidence" value="ECO:0007669"/>
    <property type="project" value="InterPro"/>
</dbReference>
<evidence type="ECO:0000256" key="2">
    <source>
        <dbReference type="SAM" id="Phobius"/>
    </source>
</evidence>
<evidence type="ECO:0000313" key="5">
    <source>
        <dbReference type="Proteomes" id="UP000313312"/>
    </source>
</evidence>
<dbReference type="PANTHER" id="PTHR21180">
    <property type="entry name" value="ENDONUCLEASE/EXONUCLEASE/PHOSPHATASE FAMILY DOMAIN-CONTAINING PROTEIN 1"/>
    <property type="match status" value="1"/>
</dbReference>
<dbReference type="EMBL" id="QFCR01000001">
    <property type="protein sequence ID" value="TNK91203.1"/>
    <property type="molecule type" value="Genomic_DNA"/>
</dbReference>
<dbReference type="Gene3D" id="3.10.560.10">
    <property type="entry name" value="Outer membrane lipoprotein wza domain like"/>
    <property type="match status" value="1"/>
</dbReference>
<feature type="compositionally biased region" description="Polar residues" evidence="1">
    <location>
        <begin position="168"/>
        <end position="179"/>
    </location>
</feature>
<dbReference type="Pfam" id="PF12836">
    <property type="entry name" value="HHH_3"/>
    <property type="match status" value="1"/>
</dbReference>
<dbReference type="InterPro" id="IPR004509">
    <property type="entry name" value="Competence_ComEA_HhH"/>
</dbReference>
<organism evidence="4 5">
    <name type="scientific">Fructilactobacillus sanfranciscensis</name>
    <name type="common">Lactobacillus sanfranciscensis</name>
    <dbReference type="NCBI Taxonomy" id="1625"/>
    <lineage>
        <taxon>Bacteria</taxon>
        <taxon>Bacillati</taxon>
        <taxon>Bacillota</taxon>
        <taxon>Bacilli</taxon>
        <taxon>Lactobacillales</taxon>
        <taxon>Lactobacillaceae</taxon>
        <taxon>Fructilactobacillus</taxon>
    </lineage>
</organism>
<dbReference type="SUPFAM" id="SSF47781">
    <property type="entry name" value="RuvA domain 2-like"/>
    <property type="match status" value="1"/>
</dbReference>
<dbReference type="InterPro" id="IPR019554">
    <property type="entry name" value="Soluble_ligand-bd"/>
</dbReference>
<keyword evidence="2" id="KW-0812">Transmembrane</keyword>
<keyword evidence="2" id="KW-1133">Transmembrane helix</keyword>